<dbReference type="AlphaFoldDB" id="A0A7G1IYK7"/>
<evidence type="ECO:0000313" key="6">
    <source>
        <dbReference type="Proteomes" id="UP000516106"/>
    </source>
</evidence>
<dbReference type="Gene3D" id="3.40.50.300">
    <property type="entry name" value="P-loop containing nucleotide triphosphate hydrolases"/>
    <property type="match status" value="1"/>
</dbReference>
<dbReference type="CDD" id="cd03690">
    <property type="entry name" value="Tet_II"/>
    <property type="match status" value="1"/>
</dbReference>
<dbReference type="InterPro" id="IPR035647">
    <property type="entry name" value="EFG_III/V"/>
</dbReference>
<dbReference type="PRINTS" id="PR01037">
    <property type="entry name" value="TCRTETOQM"/>
</dbReference>
<name>A0A7G1IYK7_STRMT</name>
<dbReference type="InterPro" id="IPR053905">
    <property type="entry name" value="EF-G-like_DII"/>
</dbReference>
<evidence type="ECO:0000256" key="1">
    <source>
        <dbReference type="ARBA" id="ARBA00022741"/>
    </source>
</evidence>
<dbReference type="PRINTS" id="PR00315">
    <property type="entry name" value="ELONGATNFCT"/>
</dbReference>
<dbReference type="InterPro" id="IPR005517">
    <property type="entry name" value="Transl_elong_EFG/EF2_IV"/>
</dbReference>
<dbReference type="EMBL" id="AP023349">
    <property type="protein sequence ID" value="BCJ11343.1"/>
    <property type="molecule type" value="Genomic_DNA"/>
</dbReference>
<dbReference type="SUPFAM" id="SSF54980">
    <property type="entry name" value="EF-G C-terminal domain-like"/>
    <property type="match status" value="1"/>
</dbReference>
<organism evidence="5 6">
    <name type="scientific">Streptococcus mitis</name>
    <dbReference type="NCBI Taxonomy" id="28037"/>
    <lineage>
        <taxon>Bacteria</taxon>
        <taxon>Bacillati</taxon>
        <taxon>Bacillota</taxon>
        <taxon>Bacilli</taxon>
        <taxon>Lactobacillales</taxon>
        <taxon>Streptococcaceae</taxon>
        <taxon>Streptococcus</taxon>
        <taxon>Streptococcus mitis group</taxon>
    </lineage>
</organism>
<feature type="domain" description="Tr-type G" evidence="4">
    <location>
        <begin position="1"/>
        <end position="242"/>
    </location>
</feature>
<dbReference type="Gene3D" id="3.30.230.10">
    <property type="match status" value="1"/>
</dbReference>
<dbReference type="PROSITE" id="PS51722">
    <property type="entry name" value="G_TR_2"/>
    <property type="match status" value="1"/>
</dbReference>
<dbReference type="Gene3D" id="2.40.30.10">
    <property type="entry name" value="Translation factors"/>
    <property type="match status" value="1"/>
</dbReference>
<dbReference type="Pfam" id="PF14492">
    <property type="entry name" value="EFG_III"/>
    <property type="match status" value="1"/>
</dbReference>
<dbReference type="GO" id="GO:0003924">
    <property type="term" value="F:GTPase activity"/>
    <property type="evidence" value="ECO:0007669"/>
    <property type="project" value="InterPro"/>
</dbReference>
<sequence>MKIINIGVLAHVDAGKTTLTESLLYNSGAITELGSVDKGTTRTDNTLLERQRGITIQTGITSFQWENTKVNIIDTPGHMDFLAEVYRSLSVLDGAILLISAKDGVQAQTRILFHALRKMGIPTIFFINKIDQNGIDLSTVYQDIKEKLSAEIVIKQKVELYPNMCVTNFTESEQWDTVIEGNDDLLEKYMSGKSLEALELEQEESIRFHNCSLFPVYHGSAKNNIGIDNLIEVITNKFYSSTHRGQSELCGKVFKIEYSEKRQRLAYIRLYSGVLHLRDSVRISEKEKIKITEMYTSINGELCKIDKAYSGEIVILQNEFLKLNSVLGDTKLLPQRERIENPLPLLQTTVEPSKPQQREMLLDALLEISDSDPLLRYYVDSATHEIILSFLGKVQMEVTCALLQEKYHVEIEIKEPTVIYMERPLKKAEYTIHIEVPPNPFWASIGLSVSPLPLGSGMQYESSVSLGYLNQSFQNAVMEGIRYGCEQGLYGWNVTDCKICFKYGLYYSPVSTPADFRMLAPIVLEQVLKKLEQNC</sequence>
<dbReference type="InterPro" id="IPR027417">
    <property type="entry name" value="P-loop_NTPase"/>
</dbReference>
<evidence type="ECO:0000259" key="4">
    <source>
        <dbReference type="PROSITE" id="PS51722"/>
    </source>
</evidence>
<dbReference type="CDD" id="cd04168">
    <property type="entry name" value="TetM_like"/>
    <property type="match status" value="1"/>
</dbReference>
<dbReference type="InterPro" id="IPR009000">
    <property type="entry name" value="Transl_B-barrel_sf"/>
</dbReference>
<proteinExistence type="predicted"/>
<dbReference type="Proteomes" id="UP000516106">
    <property type="component" value="Chromosome"/>
</dbReference>
<dbReference type="GO" id="GO:0005525">
    <property type="term" value="F:GTP binding"/>
    <property type="evidence" value="ECO:0007669"/>
    <property type="project" value="UniProtKB-KW"/>
</dbReference>
<reference evidence="6" key="1">
    <citation type="submission" date="2020-08" db="EMBL/GenBank/DDBJ databases">
        <title>Complete genome sequence of Streptococcus mitis strain Nm-65.</title>
        <authorList>
            <person name="Tabata A."/>
            <person name="Ohkuni H."/>
            <person name="Nagamune H."/>
        </authorList>
    </citation>
    <scope>NUCLEOTIDE SEQUENCE [LARGE SCALE GENOMIC DNA]</scope>
    <source>
        <strain evidence="6">Nm-65</strain>
    </source>
</reference>
<dbReference type="Pfam" id="PF03764">
    <property type="entry name" value="EFG_IV"/>
    <property type="match status" value="1"/>
</dbReference>
<dbReference type="PROSITE" id="PS00301">
    <property type="entry name" value="G_TR_1"/>
    <property type="match status" value="1"/>
</dbReference>
<evidence type="ECO:0000256" key="2">
    <source>
        <dbReference type="ARBA" id="ARBA00022917"/>
    </source>
</evidence>
<dbReference type="NCBIfam" id="TIGR00231">
    <property type="entry name" value="small_GTP"/>
    <property type="match status" value="1"/>
</dbReference>
<protein>
    <submittedName>
        <fullName evidence="5">Tetracycline resistance ribosomal protection protein Tet(M)</fullName>
    </submittedName>
</protein>
<dbReference type="InterPro" id="IPR014721">
    <property type="entry name" value="Ribsml_uS5_D2-typ_fold_subgr"/>
</dbReference>
<dbReference type="Gene3D" id="3.30.70.870">
    <property type="entry name" value="Elongation Factor G (Translational Gtpase), domain 3"/>
    <property type="match status" value="1"/>
</dbReference>
<keyword evidence="1" id="KW-0547">Nucleotide-binding</keyword>
<evidence type="ECO:0000313" key="5">
    <source>
        <dbReference type="EMBL" id="BCJ11343.1"/>
    </source>
</evidence>
<dbReference type="GO" id="GO:0006412">
    <property type="term" value="P:translation"/>
    <property type="evidence" value="ECO:0007669"/>
    <property type="project" value="UniProtKB-KW"/>
</dbReference>
<dbReference type="InterPro" id="IPR020568">
    <property type="entry name" value="Ribosomal_Su5_D2-typ_SF"/>
</dbReference>
<dbReference type="GO" id="GO:0032790">
    <property type="term" value="P:ribosome disassembly"/>
    <property type="evidence" value="ECO:0007669"/>
    <property type="project" value="TreeGrafter"/>
</dbReference>
<dbReference type="InterPro" id="IPR000795">
    <property type="entry name" value="T_Tr_GTP-bd_dom"/>
</dbReference>
<dbReference type="CDD" id="cd16258">
    <property type="entry name" value="Tet_III"/>
    <property type="match status" value="1"/>
</dbReference>
<dbReference type="InterPro" id="IPR031157">
    <property type="entry name" value="G_TR_CS"/>
</dbReference>
<dbReference type="PANTHER" id="PTHR43261:SF1">
    <property type="entry name" value="RIBOSOME-RELEASING FACTOR 2, MITOCHONDRIAL"/>
    <property type="match status" value="1"/>
</dbReference>
<dbReference type="SUPFAM" id="SSF52540">
    <property type="entry name" value="P-loop containing nucleoside triphosphate hydrolases"/>
    <property type="match status" value="1"/>
</dbReference>
<dbReference type="CDD" id="cd01684">
    <property type="entry name" value="Tet_like_IV"/>
    <property type="match status" value="1"/>
</dbReference>
<dbReference type="PANTHER" id="PTHR43261">
    <property type="entry name" value="TRANSLATION ELONGATION FACTOR G-RELATED"/>
    <property type="match status" value="1"/>
</dbReference>
<dbReference type="SUPFAM" id="SSF54211">
    <property type="entry name" value="Ribosomal protein S5 domain 2-like"/>
    <property type="match status" value="1"/>
</dbReference>
<dbReference type="SMART" id="SM00889">
    <property type="entry name" value="EFG_IV"/>
    <property type="match status" value="1"/>
</dbReference>
<keyword evidence="2" id="KW-0648">Protein biosynthesis</keyword>
<dbReference type="InterPro" id="IPR005225">
    <property type="entry name" value="Small_GTP-bd"/>
</dbReference>
<dbReference type="InterPro" id="IPR041095">
    <property type="entry name" value="EFG_II"/>
</dbReference>
<keyword evidence="3" id="KW-0342">GTP-binding</keyword>
<dbReference type="SUPFAM" id="SSF50447">
    <property type="entry name" value="Translation proteins"/>
    <property type="match status" value="1"/>
</dbReference>
<accession>A0A7G1IYK7</accession>
<dbReference type="Pfam" id="PF22042">
    <property type="entry name" value="EF-G_D2"/>
    <property type="match status" value="1"/>
</dbReference>
<evidence type="ECO:0000256" key="3">
    <source>
        <dbReference type="ARBA" id="ARBA00023134"/>
    </source>
</evidence>
<dbReference type="Pfam" id="PF00009">
    <property type="entry name" value="GTP_EFTU"/>
    <property type="match status" value="1"/>
</dbReference>
<gene>
    <name evidence="5" type="primary">tetM</name>
    <name evidence="5" type="ORF">SMNM65_17750</name>
</gene>